<feature type="transmembrane region" description="Helical" evidence="6">
    <location>
        <begin position="211"/>
        <end position="232"/>
    </location>
</feature>
<keyword evidence="5 6" id="KW-0472">Membrane</keyword>
<comment type="subcellular location">
    <subcellularLocation>
        <location evidence="1 6">Membrane</location>
        <topology evidence="1 6">Multi-pass membrane protein</topology>
    </subcellularLocation>
</comment>
<keyword evidence="2 6" id="KW-0813">Transport</keyword>
<feature type="transmembrane region" description="Helical" evidence="6">
    <location>
        <begin position="306"/>
        <end position="324"/>
    </location>
</feature>
<evidence type="ECO:0000313" key="7">
    <source>
        <dbReference type="EMBL" id="NMQ06918.1"/>
    </source>
</evidence>
<feature type="transmembrane region" description="Helical" evidence="6">
    <location>
        <begin position="188"/>
        <end position="205"/>
    </location>
</feature>
<dbReference type="Pfam" id="PF01384">
    <property type="entry name" value="PHO4"/>
    <property type="match status" value="1"/>
</dbReference>
<evidence type="ECO:0000256" key="4">
    <source>
        <dbReference type="ARBA" id="ARBA00022989"/>
    </source>
</evidence>
<keyword evidence="8" id="KW-1185">Reference proteome</keyword>
<feature type="transmembrane region" description="Helical" evidence="6">
    <location>
        <begin position="145"/>
        <end position="167"/>
    </location>
</feature>
<evidence type="ECO:0000256" key="1">
    <source>
        <dbReference type="ARBA" id="ARBA00004141"/>
    </source>
</evidence>
<proteinExistence type="inferred from homology"/>
<gene>
    <name evidence="7" type="ORF">E4Q08_17545</name>
</gene>
<feature type="transmembrane region" description="Helical" evidence="6">
    <location>
        <begin position="85"/>
        <end position="107"/>
    </location>
</feature>
<comment type="caution">
    <text evidence="7">The sequence shown here is derived from an EMBL/GenBank/DDBJ whole genome shotgun (WGS) entry which is preliminary data.</text>
</comment>
<dbReference type="PANTHER" id="PTHR11101:SF80">
    <property type="entry name" value="PHOSPHATE TRANSPORTER"/>
    <property type="match status" value="1"/>
</dbReference>
<keyword evidence="6" id="KW-0592">Phosphate transport</keyword>
<feature type="transmembrane region" description="Helical" evidence="6">
    <location>
        <begin position="393"/>
        <end position="415"/>
    </location>
</feature>
<comment type="similarity">
    <text evidence="6">Belongs to the inorganic phosphate transporter (PiT) (TC 2.A.20) family.</text>
</comment>
<feature type="transmembrane region" description="Helical" evidence="6">
    <location>
        <begin position="12"/>
        <end position="32"/>
    </location>
</feature>
<dbReference type="RefSeq" id="WP_169071320.1">
    <property type="nucleotide sequence ID" value="NZ_JAZKUC010000002.1"/>
</dbReference>
<evidence type="ECO:0000256" key="2">
    <source>
        <dbReference type="ARBA" id="ARBA00022448"/>
    </source>
</evidence>
<feature type="transmembrane region" description="Helical" evidence="6">
    <location>
        <begin position="278"/>
        <end position="294"/>
    </location>
</feature>
<keyword evidence="4 6" id="KW-1133">Transmembrane helix</keyword>
<accession>A0ABX1TEX5</accession>
<organism evidence="7 8">
    <name type="scientific">Candidatus Accumulibacter contiguus</name>
    <dbReference type="NCBI Taxonomy" id="2954381"/>
    <lineage>
        <taxon>Bacteria</taxon>
        <taxon>Pseudomonadati</taxon>
        <taxon>Pseudomonadota</taxon>
        <taxon>Betaproteobacteria</taxon>
        <taxon>Candidatus Accumulibacter</taxon>
    </lineage>
</organism>
<evidence type="ECO:0000256" key="5">
    <source>
        <dbReference type="ARBA" id="ARBA00023136"/>
    </source>
</evidence>
<keyword evidence="3 6" id="KW-0812">Transmembrane</keyword>
<feature type="transmembrane region" description="Helical" evidence="6">
    <location>
        <begin position="44"/>
        <end position="65"/>
    </location>
</feature>
<feature type="transmembrane region" description="Helical" evidence="6">
    <location>
        <begin position="119"/>
        <end position="139"/>
    </location>
</feature>
<evidence type="ECO:0000256" key="3">
    <source>
        <dbReference type="ARBA" id="ARBA00022692"/>
    </source>
</evidence>
<evidence type="ECO:0000256" key="6">
    <source>
        <dbReference type="RuleBase" id="RU363058"/>
    </source>
</evidence>
<dbReference type="Proteomes" id="UP000886469">
    <property type="component" value="Unassembled WGS sequence"/>
</dbReference>
<sequence>MEIIDQYQTLFYVLALAGGLYMTWGIGANGVASAMGTSVGSGAITVRQALVLAAIMEFCGAYLAGGEVADTISTGIIDGRLFEPVPHLLVLGMIGALLAAGVWLMVASMRGWPVATTHALVGAVCGVGVAALGVHAVHWEMMGEIVASWFISPVLGGTVALLLTMSIRKLIFNTVNPIARARKWGPMYVFLVGWMVSLVTISKGLKHLDIHFGLFSGQILAIVIGVVLALAARLMMNRMQFDEHLDRAFQHASVERLFIPQMVFTGAAMAYAHGSNEVAIGIGPMAAVIQILVTREVSAISPITPFLLLIGSFGMVAGLATYGYKVMATLGHKITELTPTRAYCATVATAFVTVAASGLGLPVSSTHIAVGAVMGVGIARGIGALDLRVVGGIIVSWFITVPVGALLGASIFHLLRAVFSIE</sequence>
<reference evidence="7" key="1">
    <citation type="submission" date="2019-03" db="EMBL/GenBank/DDBJ databases">
        <title>Metabolic reconstructions from genomes of highly enriched 'Candidatus Accumulibacter' and 'Candidatus Competibacter' bioreactor populations.</title>
        <authorList>
            <person name="Annavajhala M.K."/>
            <person name="Welles L."/>
            <person name="Abbas B."/>
            <person name="Sorokin D."/>
            <person name="Park H."/>
            <person name="Van Loosdrecht M."/>
            <person name="Chandran K."/>
        </authorList>
    </citation>
    <scope>NUCLEOTIDE SEQUENCE</scope>
    <source>
        <strain evidence="7">SBR_L</strain>
    </source>
</reference>
<dbReference type="EMBL" id="SPMX01000057">
    <property type="protein sequence ID" value="NMQ06918.1"/>
    <property type="molecule type" value="Genomic_DNA"/>
</dbReference>
<evidence type="ECO:0000313" key="8">
    <source>
        <dbReference type="Proteomes" id="UP000886469"/>
    </source>
</evidence>
<dbReference type="PANTHER" id="PTHR11101">
    <property type="entry name" value="PHOSPHATE TRANSPORTER"/>
    <property type="match status" value="1"/>
</dbReference>
<name>A0ABX1TEX5_9PROT</name>
<feature type="transmembrane region" description="Helical" evidence="6">
    <location>
        <begin position="340"/>
        <end position="361"/>
    </location>
</feature>
<dbReference type="InterPro" id="IPR001204">
    <property type="entry name" value="Phos_transporter"/>
</dbReference>
<protein>
    <recommendedName>
        <fullName evidence="6">Phosphate transporter</fullName>
    </recommendedName>
</protein>